<evidence type="ECO:0000313" key="1">
    <source>
        <dbReference type="EMBL" id="EUN20972.1"/>
    </source>
</evidence>
<organism evidence="1 2">
    <name type="scientific">Bipolaris victoriae (strain FI3)</name>
    <name type="common">Victoria blight of oats agent</name>
    <name type="synonym">Cochliobolus victoriae</name>
    <dbReference type="NCBI Taxonomy" id="930091"/>
    <lineage>
        <taxon>Eukaryota</taxon>
        <taxon>Fungi</taxon>
        <taxon>Dikarya</taxon>
        <taxon>Ascomycota</taxon>
        <taxon>Pezizomycotina</taxon>
        <taxon>Dothideomycetes</taxon>
        <taxon>Pleosporomycetidae</taxon>
        <taxon>Pleosporales</taxon>
        <taxon>Pleosporineae</taxon>
        <taxon>Pleosporaceae</taxon>
        <taxon>Bipolaris</taxon>
    </lineage>
</organism>
<accession>W7EA66</accession>
<keyword evidence="2" id="KW-1185">Reference proteome</keyword>
<gene>
    <name evidence="1" type="ORF">COCVIDRAFT_115202</name>
</gene>
<protein>
    <submittedName>
        <fullName evidence="1">Uncharacterized protein</fullName>
    </submittedName>
</protein>
<dbReference type="RefSeq" id="XP_014550546.1">
    <property type="nucleotide sequence ID" value="XM_014695060.1"/>
</dbReference>
<dbReference type="AlphaFoldDB" id="W7EA66"/>
<proteinExistence type="predicted"/>
<dbReference type="EMBL" id="KI968873">
    <property type="protein sequence ID" value="EUN20972.1"/>
    <property type="molecule type" value="Genomic_DNA"/>
</dbReference>
<dbReference type="Proteomes" id="UP000054337">
    <property type="component" value="Unassembled WGS sequence"/>
</dbReference>
<sequence length="182" mass="20328">MQSVVQPAKPRHVHPICTHCTRLATCYYVRQHHTRAHIYTDSDTIRGHGSPQCKGCQQVSVPLVLVARRSYRHDAFATPPTQAKSNEAGPLVASRNVVHYASPGYVCPWLPPSCLSNSPYLLMRSSLAHKTLACFGLTHVHLPSRPASSRFPYSGCFQYAWTSCLASLLFTCLSPGHRRWMQ</sequence>
<evidence type="ECO:0000313" key="2">
    <source>
        <dbReference type="Proteomes" id="UP000054337"/>
    </source>
</evidence>
<reference evidence="1 2" key="1">
    <citation type="journal article" date="2013" name="PLoS Genet.">
        <title>Comparative genome structure, secondary metabolite, and effector coding capacity across Cochliobolus pathogens.</title>
        <authorList>
            <person name="Condon B.J."/>
            <person name="Leng Y."/>
            <person name="Wu D."/>
            <person name="Bushley K.E."/>
            <person name="Ohm R.A."/>
            <person name="Otillar R."/>
            <person name="Martin J."/>
            <person name="Schackwitz W."/>
            <person name="Grimwood J."/>
            <person name="MohdZainudin N."/>
            <person name="Xue C."/>
            <person name="Wang R."/>
            <person name="Manning V.A."/>
            <person name="Dhillon B."/>
            <person name="Tu Z.J."/>
            <person name="Steffenson B.J."/>
            <person name="Salamov A."/>
            <person name="Sun H."/>
            <person name="Lowry S."/>
            <person name="LaButti K."/>
            <person name="Han J."/>
            <person name="Copeland A."/>
            <person name="Lindquist E."/>
            <person name="Barry K."/>
            <person name="Schmutz J."/>
            <person name="Baker S.E."/>
            <person name="Ciuffetti L.M."/>
            <person name="Grigoriev I.V."/>
            <person name="Zhong S."/>
            <person name="Turgeon B.G."/>
        </authorList>
    </citation>
    <scope>NUCLEOTIDE SEQUENCE [LARGE SCALE GENOMIC DNA]</scope>
    <source>
        <strain evidence="1 2">FI3</strain>
    </source>
</reference>
<dbReference type="GeneID" id="26250698"/>
<name>W7EA66_BIPV3</name>
<dbReference type="HOGENOM" id="CLU_1481735_0_0_1"/>